<reference evidence="5" key="2">
    <citation type="submission" date="2025-08" db="UniProtKB">
        <authorList>
            <consortium name="RefSeq"/>
        </authorList>
    </citation>
    <scope>IDENTIFICATION</scope>
    <source>
        <tissue evidence="5">Leaf</tissue>
    </source>
</reference>
<feature type="signal peptide" evidence="3">
    <location>
        <begin position="1"/>
        <end position="24"/>
    </location>
</feature>
<evidence type="ECO:0000256" key="1">
    <source>
        <dbReference type="ARBA" id="ARBA00004613"/>
    </source>
</evidence>
<keyword evidence="4" id="KW-1185">Reference proteome</keyword>
<dbReference type="Pfam" id="PF00537">
    <property type="entry name" value="Toxin_3"/>
    <property type="match status" value="1"/>
</dbReference>
<sequence>MATKLVSTFAIFFILVLVISETRGTEAHDDECLKEYDGEDGFALCRPFLYTPPCYTRCKMDNGAKSGRCILGAGELIPLCFCDFCGEELTEQFIRQV</sequence>
<dbReference type="Gene3D" id="3.30.30.10">
    <property type="entry name" value="Knottin, scorpion toxin-like"/>
    <property type="match status" value="1"/>
</dbReference>
<dbReference type="SUPFAM" id="SSF57095">
    <property type="entry name" value="Scorpion toxin-like"/>
    <property type="match status" value="1"/>
</dbReference>
<accession>A0ABM0WER7</accession>
<comment type="subcellular location">
    <subcellularLocation>
        <location evidence="1">Secreted</location>
    </subcellularLocation>
</comment>
<dbReference type="GeneID" id="104750005"/>
<dbReference type="RefSeq" id="XP_010470039.1">
    <property type="nucleotide sequence ID" value="XM_010471737.2"/>
</dbReference>
<protein>
    <submittedName>
        <fullName evidence="5">Defensin-like protein 2</fullName>
    </submittedName>
</protein>
<keyword evidence="2" id="KW-0964">Secreted</keyword>
<evidence type="ECO:0000256" key="2">
    <source>
        <dbReference type="ARBA" id="ARBA00022525"/>
    </source>
</evidence>
<organism evidence="4 5">
    <name type="scientific">Camelina sativa</name>
    <name type="common">False flax</name>
    <name type="synonym">Myagrum sativum</name>
    <dbReference type="NCBI Taxonomy" id="90675"/>
    <lineage>
        <taxon>Eukaryota</taxon>
        <taxon>Viridiplantae</taxon>
        <taxon>Streptophyta</taxon>
        <taxon>Embryophyta</taxon>
        <taxon>Tracheophyta</taxon>
        <taxon>Spermatophyta</taxon>
        <taxon>Magnoliopsida</taxon>
        <taxon>eudicotyledons</taxon>
        <taxon>Gunneridae</taxon>
        <taxon>Pentapetalae</taxon>
        <taxon>rosids</taxon>
        <taxon>malvids</taxon>
        <taxon>Brassicales</taxon>
        <taxon>Brassicaceae</taxon>
        <taxon>Camelineae</taxon>
        <taxon>Camelina</taxon>
    </lineage>
</organism>
<evidence type="ECO:0000313" key="5">
    <source>
        <dbReference type="RefSeq" id="XP_010470039.1"/>
    </source>
</evidence>
<evidence type="ECO:0000313" key="4">
    <source>
        <dbReference type="Proteomes" id="UP000694864"/>
    </source>
</evidence>
<proteinExistence type="predicted"/>
<evidence type="ECO:0000256" key="3">
    <source>
        <dbReference type="SAM" id="SignalP"/>
    </source>
</evidence>
<name>A0ABM0WER7_CAMSA</name>
<dbReference type="Proteomes" id="UP000694864">
    <property type="component" value="Chromosome 16"/>
</dbReference>
<reference evidence="4" key="1">
    <citation type="journal article" date="2014" name="Nat. Commun.">
        <title>The emerging biofuel crop Camelina sativa retains a highly undifferentiated hexaploid genome structure.</title>
        <authorList>
            <person name="Kagale S."/>
            <person name="Koh C."/>
            <person name="Nixon J."/>
            <person name="Bollina V."/>
            <person name="Clarke W.E."/>
            <person name="Tuteja R."/>
            <person name="Spillane C."/>
            <person name="Robinson S.J."/>
            <person name="Links M.G."/>
            <person name="Clarke C."/>
            <person name="Higgins E.E."/>
            <person name="Huebert T."/>
            <person name="Sharpe A.G."/>
            <person name="Parkin I.A."/>
        </authorList>
    </citation>
    <scope>NUCLEOTIDE SEQUENCE [LARGE SCALE GENOMIC DNA]</scope>
    <source>
        <strain evidence="4">cv. DH55</strain>
    </source>
</reference>
<gene>
    <name evidence="5" type="primary">LOC104750005</name>
</gene>
<feature type="chain" id="PRO_5045513851" evidence="3">
    <location>
        <begin position="25"/>
        <end position="97"/>
    </location>
</feature>
<dbReference type="InterPro" id="IPR002061">
    <property type="entry name" value="Scorpion_toxinL/defensin"/>
</dbReference>
<keyword evidence="3" id="KW-0732">Signal</keyword>
<dbReference type="InterPro" id="IPR036574">
    <property type="entry name" value="Scorpion_toxin-like_sf"/>
</dbReference>